<evidence type="ECO:0000256" key="1">
    <source>
        <dbReference type="ARBA" id="ARBA00009437"/>
    </source>
</evidence>
<evidence type="ECO:0000256" key="4">
    <source>
        <dbReference type="ARBA" id="ARBA00023163"/>
    </source>
</evidence>
<dbReference type="InterPro" id="IPR037402">
    <property type="entry name" value="YidZ_PBP2"/>
</dbReference>
<dbReference type="Gene3D" id="3.40.190.10">
    <property type="entry name" value="Periplasmic binding protein-like II"/>
    <property type="match status" value="2"/>
</dbReference>
<sequence>MNTVDMNLLRALDVVLDERNLTRAAKRLSIGQPAMTATMRRLRTAFDDPLLVRAGRHYMLTPFADAIQPEVRKIIEQTDTLLAKRGKFDPAVDRRLFKIKASDYASLILLRPLVAELPTLAPGVDLDISHYADDIGGDLRRGQVDLAIAPESALGAAPELTRTALFSDRFVCVVARDNDHVGTELTVTDLRSLPYLACTHGNLVSIADSQLDRLGITRAVTMTSQSFVAAPLLLSGTRMITVIHERLARYFDEFAQLRILTPPVELAGITEMMCWNSVSNADPAHTWLRGQLNRIAASLR</sequence>
<dbReference type="Gene3D" id="1.10.10.10">
    <property type="entry name" value="Winged helix-like DNA-binding domain superfamily/Winged helix DNA-binding domain"/>
    <property type="match status" value="1"/>
</dbReference>
<accession>K8XWU9</accession>
<dbReference type="PANTHER" id="PTHR30118:SF15">
    <property type="entry name" value="TRANSCRIPTIONAL REGULATORY PROTEIN"/>
    <property type="match status" value="1"/>
</dbReference>
<dbReference type="InterPro" id="IPR005119">
    <property type="entry name" value="LysR_subst-bd"/>
</dbReference>
<feature type="domain" description="HTH lysR-type" evidence="5">
    <location>
        <begin position="4"/>
        <end position="61"/>
    </location>
</feature>
<organism evidence="6 7">
    <name type="scientific">Rhodococcus opacus M213</name>
    <dbReference type="NCBI Taxonomy" id="1129896"/>
    <lineage>
        <taxon>Bacteria</taxon>
        <taxon>Bacillati</taxon>
        <taxon>Actinomycetota</taxon>
        <taxon>Actinomycetes</taxon>
        <taxon>Mycobacteriales</taxon>
        <taxon>Nocardiaceae</taxon>
        <taxon>Rhodococcus</taxon>
    </lineage>
</organism>
<dbReference type="GO" id="GO:0003700">
    <property type="term" value="F:DNA-binding transcription factor activity"/>
    <property type="evidence" value="ECO:0007669"/>
    <property type="project" value="InterPro"/>
</dbReference>
<dbReference type="Proteomes" id="UP000005951">
    <property type="component" value="Unassembled WGS sequence"/>
</dbReference>
<dbReference type="PANTHER" id="PTHR30118">
    <property type="entry name" value="HTH-TYPE TRANSCRIPTIONAL REGULATOR LEUO-RELATED"/>
    <property type="match status" value="1"/>
</dbReference>
<dbReference type="SUPFAM" id="SSF46785">
    <property type="entry name" value="Winged helix' DNA-binding domain"/>
    <property type="match status" value="1"/>
</dbReference>
<comment type="caution">
    <text evidence="6">The sequence shown here is derived from an EMBL/GenBank/DDBJ whole genome shotgun (WGS) entry which is preliminary data.</text>
</comment>
<name>K8XWU9_RHOOP</name>
<protein>
    <submittedName>
        <fullName evidence="6">LysR family transcriptional regulator</fullName>
    </submittedName>
</protein>
<proteinExistence type="inferred from homology"/>
<dbReference type="GO" id="GO:0003677">
    <property type="term" value="F:DNA binding"/>
    <property type="evidence" value="ECO:0007669"/>
    <property type="project" value="UniProtKB-KW"/>
</dbReference>
<dbReference type="InterPro" id="IPR036390">
    <property type="entry name" value="WH_DNA-bd_sf"/>
</dbReference>
<dbReference type="InterPro" id="IPR050389">
    <property type="entry name" value="LysR-type_TF"/>
</dbReference>
<dbReference type="EMBL" id="AJYC02000052">
    <property type="protein sequence ID" value="EKT81630.1"/>
    <property type="molecule type" value="Genomic_DNA"/>
</dbReference>
<dbReference type="Pfam" id="PF00126">
    <property type="entry name" value="HTH_1"/>
    <property type="match status" value="1"/>
</dbReference>
<dbReference type="PRINTS" id="PR00039">
    <property type="entry name" value="HTHLYSR"/>
</dbReference>
<dbReference type="InterPro" id="IPR036388">
    <property type="entry name" value="WH-like_DNA-bd_sf"/>
</dbReference>
<comment type="similarity">
    <text evidence="1">Belongs to the LysR transcriptional regulatory family.</text>
</comment>
<keyword evidence="2" id="KW-0805">Transcription regulation</keyword>
<dbReference type="CDD" id="cd08417">
    <property type="entry name" value="PBP2_Nitroaromatics_like"/>
    <property type="match status" value="1"/>
</dbReference>
<reference evidence="6 7" key="1">
    <citation type="journal article" date="2013" name="Genome Announc.">
        <title>Draft Genome Sequence of Rhodococcus opacus Strain M213 Shows a Diverse Catabolic Potential.</title>
        <authorList>
            <person name="Pathak A."/>
            <person name="Green S.J."/>
            <person name="Ogram A."/>
            <person name="Chauhan A."/>
        </authorList>
    </citation>
    <scope>NUCLEOTIDE SEQUENCE [LARGE SCALE GENOMIC DNA]</scope>
    <source>
        <strain evidence="6 7">M213</strain>
    </source>
</reference>
<dbReference type="RefSeq" id="WP_005257548.1">
    <property type="nucleotide sequence ID" value="NZ_AJYC02000052.1"/>
</dbReference>
<evidence type="ECO:0000313" key="6">
    <source>
        <dbReference type="EMBL" id="EKT81630.1"/>
    </source>
</evidence>
<evidence type="ECO:0000313" key="7">
    <source>
        <dbReference type="Proteomes" id="UP000005951"/>
    </source>
</evidence>
<keyword evidence="4" id="KW-0804">Transcription</keyword>
<dbReference type="InterPro" id="IPR000847">
    <property type="entry name" value="LysR_HTH_N"/>
</dbReference>
<gene>
    <name evidence="6" type="ORF">WSS_A16336</name>
</gene>
<evidence type="ECO:0000256" key="2">
    <source>
        <dbReference type="ARBA" id="ARBA00023015"/>
    </source>
</evidence>
<dbReference type="SUPFAM" id="SSF53850">
    <property type="entry name" value="Periplasmic binding protein-like II"/>
    <property type="match status" value="1"/>
</dbReference>
<evidence type="ECO:0000256" key="3">
    <source>
        <dbReference type="ARBA" id="ARBA00023125"/>
    </source>
</evidence>
<dbReference type="AlphaFoldDB" id="K8XWU9"/>
<keyword evidence="3" id="KW-0238">DNA-binding</keyword>
<dbReference type="PROSITE" id="PS50931">
    <property type="entry name" value="HTH_LYSR"/>
    <property type="match status" value="1"/>
</dbReference>
<evidence type="ECO:0000259" key="5">
    <source>
        <dbReference type="PROSITE" id="PS50931"/>
    </source>
</evidence>
<dbReference type="Pfam" id="PF03466">
    <property type="entry name" value="LysR_substrate"/>
    <property type="match status" value="1"/>
</dbReference>